<name>A0A835FDW8_9POAL</name>
<organism evidence="2 3">
    <name type="scientific">Digitaria exilis</name>
    <dbReference type="NCBI Taxonomy" id="1010633"/>
    <lineage>
        <taxon>Eukaryota</taxon>
        <taxon>Viridiplantae</taxon>
        <taxon>Streptophyta</taxon>
        <taxon>Embryophyta</taxon>
        <taxon>Tracheophyta</taxon>
        <taxon>Spermatophyta</taxon>
        <taxon>Magnoliopsida</taxon>
        <taxon>Liliopsida</taxon>
        <taxon>Poales</taxon>
        <taxon>Poaceae</taxon>
        <taxon>PACMAD clade</taxon>
        <taxon>Panicoideae</taxon>
        <taxon>Panicodae</taxon>
        <taxon>Paniceae</taxon>
        <taxon>Anthephorinae</taxon>
        <taxon>Digitaria</taxon>
    </lineage>
</organism>
<protein>
    <submittedName>
        <fullName evidence="2">Uncharacterized protein</fullName>
    </submittedName>
</protein>
<dbReference type="Proteomes" id="UP000636709">
    <property type="component" value="Unassembled WGS sequence"/>
</dbReference>
<proteinExistence type="predicted"/>
<dbReference type="AlphaFoldDB" id="A0A835FDW8"/>
<reference evidence="2" key="1">
    <citation type="submission" date="2020-07" db="EMBL/GenBank/DDBJ databases">
        <title>Genome sequence and genetic diversity analysis of an under-domesticated orphan crop, white fonio (Digitaria exilis).</title>
        <authorList>
            <person name="Bennetzen J.L."/>
            <person name="Chen S."/>
            <person name="Ma X."/>
            <person name="Wang X."/>
            <person name="Yssel A.E.J."/>
            <person name="Chaluvadi S.R."/>
            <person name="Johnson M."/>
            <person name="Gangashetty P."/>
            <person name="Hamidou F."/>
            <person name="Sanogo M.D."/>
            <person name="Zwaenepoel A."/>
            <person name="Wallace J."/>
            <person name="Van De Peer Y."/>
            <person name="Van Deynze A."/>
        </authorList>
    </citation>
    <scope>NUCLEOTIDE SEQUENCE</scope>
    <source>
        <tissue evidence="2">Leaves</tissue>
    </source>
</reference>
<keyword evidence="3" id="KW-1185">Reference proteome</keyword>
<dbReference type="PANTHER" id="PTHR38353">
    <property type="entry name" value="TROPOMYOSIN"/>
    <property type="match status" value="1"/>
</dbReference>
<accession>A0A835FDW8</accession>
<evidence type="ECO:0000313" key="2">
    <source>
        <dbReference type="EMBL" id="KAF8745448.1"/>
    </source>
</evidence>
<comment type="caution">
    <text evidence="2">The sequence shown here is derived from an EMBL/GenBank/DDBJ whole genome shotgun (WGS) entry which is preliminary data.</text>
</comment>
<dbReference type="OrthoDB" id="1933536at2759"/>
<evidence type="ECO:0000313" key="3">
    <source>
        <dbReference type="Proteomes" id="UP000636709"/>
    </source>
</evidence>
<dbReference type="EMBL" id="JACEFO010001236">
    <property type="protein sequence ID" value="KAF8745448.1"/>
    <property type="molecule type" value="Genomic_DNA"/>
</dbReference>
<evidence type="ECO:0000256" key="1">
    <source>
        <dbReference type="SAM" id="MobiDB-lite"/>
    </source>
</evidence>
<gene>
    <name evidence="2" type="ORF">HU200_013441</name>
</gene>
<feature type="region of interest" description="Disordered" evidence="1">
    <location>
        <begin position="331"/>
        <end position="354"/>
    </location>
</feature>
<sequence>MFAYWATDLEEDAVKRSAEEQQQRTAIDTHDTDIALVRAQAKQAREEAEQLVTARAQVCMDLAENQGRIATLDVECATLKQVMAINCCISNFISTLTPLETLELLHQEIASTSAKLNEKRLFYTKTAETLAVKLQEQQEWLGSLKTNSTTMEPHVATTQSKQTFIEGESHGTYSSEGSLDMVKQILEPEKNIFAGFPMDMKSLGEEYKALQGDKAGEIEYFHSLEETIIGMKVWGGIQLHSSTLLSDFSRSPVPDSLHPGNHAAATRPPPLPGRQHRLLLLLRRQGIAHRLLPLLRREALLAASSRSSAYEALLVPSSYFSRLRRARSGAAMAREIPGSGDTQKSRGMAAGPKT</sequence>
<dbReference type="PANTHER" id="PTHR38353:SF2">
    <property type="entry name" value="TROPOMYOSIN"/>
    <property type="match status" value="1"/>
</dbReference>